<sequence>MPRWIFLLSLIAVAVVGGVEAAWAVPAPTETHESTLPVEPPPASEEAEEENEAARLGGLAAVLPAARGPRPASEMGLSPDGGPPEPPPR</sequence>
<feature type="region of interest" description="Disordered" evidence="1">
    <location>
        <begin position="28"/>
        <end position="89"/>
    </location>
</feature>
<reference evidence="2 3" key="1">
    <citation type="submission" date="2016-11" db="EMBL/GenBank/DDBJ databases">
        <title>Study of marine rhodopsin-containing bacteria.</title>
        <authorList>
            <person name="Yoshizawa S."/>
            <person name="Kumagai Y."/>
            <person name="Kogure K."/>
        </authorList>
    </citation>
    <scope>NUCLEOTIDE SEQUENCE [LARGE SCALE GENOMIC DNA]</scope>
    <source>
        <strain evidence="2 3">SAORIC-28</strain>
    </source>
</reference>
<comment type="caution">
    <text evidence="2">The sequence shown here is derived from an EMBL/GenBank/DDBJ whole genome shotgun (WGS) entry which is preliminary data.</text>
</comment>
<gene>
    <name evidence="2" type="ORF">BSZ37_18520</name>
</gene>
<evidence type="ECO:0000256" key="1">
    <source>
        <dbReference type="SAM" id="MobiDB-lite"/>
    </source>
</evidence>
<dbReference type="AlphaFoldDB" id="A0A271J5N2"/>
<evidence type="ECO:0000313" key="2">
    <source>
        <dbReference type="EMBL" id="PAP78275.1"/>
    </source>
</evidence>
<dbReference type="Proteomes" id="UP000216339">
    <property type="component" value="Unassembled WGS sequence"/>
</dbReference>
<keyword evidence="3" id="KW-1185">Reference proteome</keyword>
<name>A0A271J5N2_9BACT</name>
<dbReference type="EMBL" id="MQWD01000001">
    <property type="protein sequence ID" value="PAP78275.1"/>
    <property type="molecule type" value="Genomic_DNA"/>
</dbReference>
<proteinExistence type="predicted"/>
<accession>A0A271J5N2</accession>
<protein>
    <submittedName>
        <fullName evidence="2">Uncharacterized protein</fullName>
    </submittedName>
</protein>
<organism evidence="2 3">
    <name type="scientific">Rubrivirga marina</name>
    <dbReference type="NCBI Taxonomy" id="1196024"/>
    <lineage>
        <taxon>Bacteria</taxon>
        <taxon>Pseudomonadati</taxon>
        <taxon>Rhodothermota</taxon>
        <taxon>Rhodothermia</taxon>
        <taxon>Rhodothermales</taxon>
        <taxon>Rubricoccaceae</taxon>
        <taxon>Rubrivirga</taxon>
    </lineage>
</organism>
<evidence type="ECO:0000313" key="3">
    <source>
        <dbReference type="Proteomes" id="UP000216339"/>
    </source>
</evidence>